<dbReference type="PROSITE" id="PS50893">
    <property type="entry name" value="ABC_TRANSPORTER_2"/>
    <property type="match status" value="1"/>
</dbReference>
<dbReference type="InterPro" id="IPR029439">
    <property type="entry name" value="Wzt_C"/>
</dbReference>
<dbReference type="Pfam" id="PF00005">
    <property type="entry name" value="ABC_tran"/>
    <property type="match status" value="1"/>
</dbReference>
<dbReference type="OrthoDB" id="9778870at2"/>
<dbReference type="GeneID" id="93091422"/>
<evidence type="ECO:0000256" key="1">
    <source>
        <dbReference type="ARBA" id="ARBA00005417"/>
    </source>
</evidence>
<organism evidence="5 6">
    <name type="scientific">Campylobacter sputorum subsp. sputorum</name>
    <dbReference type="NCBI Taxonomy" id="32024"/>
    <lineage>
        <taxon>Bacteria</taxon>
        <taxon>Pseudomonadati</taxon>
        <taxon>Campylobacterota</taxon>
        <taxon>Epsilonproteobacteria</taxon>
        <taxon>Campylobacterales</taxon>
        <taxon>Campylobacteraceae</taxon>
        <taxon>Campylobacter</taxon>
    </lineage>
</organism>
<dbReference type="PANTHER" id="PTHR46743">
    <property type="entry name" value="TEICHOIC ACIDS EXPORT ATP-BINDING PROTEIN TAGH"/>
    <property type="match status" value="1"/>
</dbReference>
<evidence type="ECO:0000313" key="6">
    <source>
        <dbReference type="Proteomes" id="UP000254920"/>
    </source>
</evidence>
<dbReference type="InterPro" id="IPR050683">
    <property type="entry name" value="Bact_Polysacc_Export_ATP-bd"/>
</dbReference>
<reference evidence="5 6" key="1">
    <citation type="submission" date="2018-06" db="EMBL/GenBank/DDBJ databases">
        <authorList>
            <consortium name="Pathogen Informatics"/>
            <person name="Doyle S."/>
        </authorList>
    </citation>
    <scope>NUCLEOTIDE SEQUENCE [LARGE SCALE GENOMIC DNA]</scope>
    <source>
        <strain evidence="5 6">NCTC12475</strain>
    </source>
</reference>
<keyword evidence="2" id="KW-0813">Transport</keyword>
<dbReference type="Gene3D" id="3.40.50.300">
    <property type="entry name" value="P-loop containing nucleotide triphosphate hydrolases"/>
    <property type="match status" value="1"/>
</dbReference>
<gene>
    <name evidence="5" type="primary">tagH</name>
    <name evidence="5" type="ORF">NCTC12475_00999</name>
</gene>
<dbReference type="Pfam" id="PF14524">
    <property type="entry name" value="Wzt_C"/>
    <property type="match status" value="1"/>
</dbReference>
<dbReference type="Gene3D" id="2.70.50.60">
    <property type="entry name" value="abc- transporter (atp binding component) like domain"/>
    <property type="match status" value="1"/>
</dbReference>
<keyword evidence="4" id="KW-0067">ATP-binding</keyword>
<evidence type="ECO:0000256" key="3">
    <source>
        <dbReference type="ARBA" id="ARBA00022741"/>
    </source>
</evidence>
<dbReference type="AlphaFoldDB" id="A0A381DJD8"/>
<keyword evidence="5" id="KW-0378">Hydrolase</keyword>
<dbReference type="CDD" id="cd03220">
    <property type="entry name" value="ABC_KpsT_Wzt"/>
    <property type="match status" value="1"/>
</dbReference>
<dbReference type="CDD" id="cd10147">
    <property type="entry name" value="Wzt_C-like"/>
    <property type="match status" value="1"/>
</dbReference>
<proteinExistence type="inferred from homology"/>
<comment type="similarity">
    <text evidence="1">Belongs to the ABC transporter superfamily.</text>
</comment>
<dbReference type="InterPro" id="IPR003593">
    <property type="entry name" value="AAA+_ATPase"/>
</dbReference>
<protein>
    <submittedName>
        <fullName evidence="5">ABC transporter</fullName>
        <ecNumber evidence="5">3.6.3.40</ecNumber>
    </submittedName>
</protein>
<dbReference type="STRING" id="32024.GCA_000788295_01755"/>
<dbReference type="PANTHER" id="PTHR46743:SF2">
    <property type="entry name" value="TEICHOIC ACIDS EXPORT ATP-BINDING PROTEIN TAGH"/>
    <property type="match status" value="1"/>
</dbReference>
<dbReference type="GO" id="GO:0016887">
    <property type="term" value="F:ATP hydrolysis activity"/>
    <property type="evidence" value="ECO:0007669"/>
    <property type="project" value="InterPro"/>
</dbReference>
<dbReference type="GO" id="GO:0005524">
    <property type="term" value="F:ATP binding"/>
    <property type="evidence" value="ECO:0007669"/>
    <property type="project" value="UniProtKB-KW"/>
</dbReference>
<dbReference type="GO" id="GO:0016020">
    <property type="term" value="C:membrane"/>
    <property type="evidence" value="ECO:0007669"/>
    <property type="project" value="InterPro"/>
</dbReference>
<dbReference type="SMART" id="SM00382">
    <property type="entry name" value="AAA"/>
    <property type="match status" value="1"/>
</dbReference>
<dbReference type="RefSeq" id="WP_033916687.1">
    <property type="nucleotide sequence ID" value="NZ_CP043427.1"/>
</dbReference>
<keyword evidence="3" id="KW-0547">Nucleotide-binding</keyword>
<dbReference type="InterPro" id="IPR015860">
    <property type="entry name" value="ABC_transpr_TagH-like"/>
</dbReference>
<accession>A0A381DJD8</accession>
<dbReference type="InterPro" id="IPR027417">
    <property type="entry name" value="P-loop_NTPase"/>
</dbReference>
<evidence type="ECO:0000313" key="5">
    <source>
        <dbReference type="EMBL" id="SUX10788.1"/>
    </source>
</evidence>
<dbReference type="EMBL" id="UFVD01000001">
    <property type="protein sequence ID" value="SUX10788.1"/>
    <property type="molecule type" value="Genomic_DNA"/>
</dbReference>
<keyword evidence="6" id="KW-1185">Reference proteome</keyword>
<name>A0A381DJD8_9BACT</name>
<dbReference type="Proteomes" id="UP000254920">
    <property type="component" value="Unassembled WGS sequence"/>
</dbReference>
<dbReference type="InterPro" id="IPR003439">
    <property type="entry name" value="ABC_transporter-like_ATP-bd"/>
</dbReference>
<evidence type="ECO:0000256" key="4">
    <source>
        <dbReference type="ARBA" id="ARBA00022840"/>
    </source>
</evidence>
<dbReference type="SUPFAM" id="SSF52540">
    <property type="entry name" value="P-loop containing nucleoside triphosphate hydrolases"/>
    <property type="match status" value="1"/>
</dbReference>
<dbReference type="GO" id="GO:0140359">
    <property type="term" value="F:ABC-type transporter activity"/>
    <property type="evidence" value="ECO:0007669"/>
    <property type="project" value="InterPro"/>
</dbReference>
<evidence type="ECO:0000256" key="2">
    <source>
        <dbReference type="ARBA" id="ARBA00022448"/>
    </source>
</evidence>
<sequence>MILEVKNISKYYYEYERFLKRFFSWFGIDNNQKKLTILNDINFKVKSGESIGLIGVNGAGKSTLLKIISNTLKPSSGTIKLNGKIASILELGMGFYGDLTGRENAYNACALYGYSKNKIDKLISYIQDFAEIGEYFDMPVRIYSSGMQIRLAFAVVTASRPDILIIDEALSVGDTYFQHKSFDRILEFKKLGTTLIIVSHDSAAIKTICDRVILLDKGNILKDGKPSDVLDYYNALISKKENEQIIQKNRSGNQVLTISGNSKANITSIKILNSQNKELKLVNIGEKIRLKISVLANLDLDSLVCGFQIKDRFSQIVYGTNSFFLDKILKNVPKNEKIDFNFEFVANLGVGSYSISVAIHSNQNHIGDNYEWIDNAVIFQIQNISNKPEFIGLAFLDTILNTEKADG</sequence>
<dbReference type="EC" id="3.6.3.40" evidence="5"/>